<sequence>MLTPPDPDDRPRLGYTGSALDRDPLVRHDPDRLTALTADPAARAYVTAGELVVMRRGAPADPLFGLAEAAALGPVREQVWLGHAAATSGRAGRFGVGLDPAVAEQLAARPDLLVTDLRAIAVQGLVAAEHLGPLAEAKALLLWHARHRFCSVCGQPSRLDQAGWRRSCPSCGAEHFPRTDPVVIMLAVDGDRCLLGRQARFAPSMWSCLAGFVEPGENIEEAVRRETLEEAGIRCGRVHYVGSQPWPFPMSLMIGCTVEALTTDLVIDRTELEDLRWFSRDEVAAMLAGRHPDGLTAPPPIAIANFIVRGWVEEAWTPA</sequence>
<keyword evidence="5" id="KW-0479">Metal-binding</keyword>
<dbReference type="InterPro" id="IPR020476">
    <property type="entry name" value="Nudix_hydrolase"/>
</dbReference>
<dbReference type="Gene3D" id="3.90.79.20">
    <property type="match status" value="1"/>
</dbReference>
<keyword evidence="14" id="KW-1185">Reference proteome</keyword>
<dbReference type="GO" id="GO:0046872">
    <property type="term" value="F:metal ion binding"/>
    <property type="evidence" value="ECO:0007669"/>
    <property type="project" value="UniProtKB-KW"/>
</dbReference>
<reference evidence="13 14" key="1">
    <citation type="submission" date="2017-07" db="EMBL/GenBank/DDBJ databases">
        <title>Draft Genome Sequences of Select Purple Nonsulfur Bacteria.</title>
        <authorList>
            <person name="Lasarre B."/>
            <person name="Mckinlay J.B."/>
        </authorList>
    </citation>
    <scope>NUCLEOTIDE SEQUENCE [LARGE SCALE GENOMIC DNA]</scope>
    <source>
        <strain evidence="13 14">DSM 5909</strain>
    </source>
</reference>
<comment type="similarity">
    <text evidence="3">Belongs to the Nudix hydrolase family. NudC subfamily.</text>
</comment>
<evidence type="ECO:0000313" key="13">
    <source>
        <dbReference type="EMBL" id="RAI38909.1"/>
    </source>
</evidence>
<dbReference type="InterPro" id="IPR049734">
    <property type="entry name" value="NudC-like_C"/>
</dbReference>
<keyword evidence="8" id="KW-0520">NAD</keyword>
<dbReference type="PANTHER" id="PTHR42904">
    <property type="entry name" value="NUDIX HYDROLASE, NUDC SUBFAMILY"/>
    <property type="match status" value="1"/>
</dbReference>
<dbReference type="Pfam" id="PF09297">
    <property type="entry name" value="Zn_ribbon_NUD"/>
    <property type="match status" value="1"/>
</dbReference>
<dbReference type="SUPFAM" id="SSF55811">
    <property type="entry name" value="Nudix"/>
    <property type="match status" value="1"/>
</dbReference>
<dbReference type="NCBIfam" id="NF001299">
    <property type="entry name" value="PRK00241.1"/>
    <property type="match status" value="1"/>
</dbReference>
<evidence type="ECO:0000313" key="14">
    <source>
        <dbReference type="Proteomes" id="UP000249130"/>
    </source>
</evidence>
<evidence type="ECO:0000256" key="6">
    <source>
        <dbReference type="ARBA" id="ARBA00022801"/>
    </source>
</evidence>
<dbReference type="GO" id="GO:0005829">
    <property type="term" value="C:cytosol"/>
    <property type="evidence" value="ECO:0007669"/>
    <property type="project" value="TreeGrafter"/>
</dbReference>
<dbReference type="Pfam" id="PF00293">
    <property type="entry name" value="NUDIX"/>
    <property type="match status" value="1"/>
</dbReference>
<comment type="caution">
    <text evidence="13">The sequence shown here is derived from an EMBL/GenBank/DDBJ whole genome shotgun (WGS) entry which is preliminary data.</text>
</comment>
<protein>
    <recommendedName>
        <fullName evidence="4">NAD(+) diphosphatase</fullName>
        <ecNumber evidence="4">3.6.1.22</ecNumber>
    </recommendedName>
</protein>
<evidence type="ECO:0000256" key="5">
    <source>
        <dbReference type="ARBA" id="ARBA00022723"/>
    </source>
</evidence>
<gene>
    <name evidence="13" type="ORF">CH341_26945</name>
</gene>
<dbReference type="GO" id="GO:0019677">
    <property type="term" value="P:NAD+ catabolic process"/>
    <property type="evidence" value="ECO:0007669"/>
    <property type="project" value="TreeGrafter"/>
</dbReference>
<feature type="domain" description="Nudix hydrolase" evidence="12">
    <location>
        <begin position="177"/>
        <end position="302"/>
    </location>
</feature>
<evidence type="ECO:0000256" key="8">
    <source>
        <dbReference type="ARBA" id="ARBA00023027"/>
    </source>
</evidence>
<evidence type="ECO:0000256" key="9">
    <source>
        <dbReference type="ARBA" id="ARBA00023679"/>
    </source>
</evidence>
<dbReference type="RefSeq" id="WP_111422076.1">
    <property type="nucleotide sequence ID" value="NZ_NPEX01000324.1"/>
</dbReference>
<comment type="cofactor">
    <cofactor evidence="1">
        <name>Mg(2+)</name>
        <dbReference type="ChEBI" id="CHEBI:18420"/>
    </cofactor>
</comment>
<name>A0A327KJL1_9BRAD</name>
<dbReference type="GO" id="GO:0006742">
    <property type="term" value="P:NADP+ catabolic process"/>
    <property type="evidence" value="ECO:0007669"/>
    <property type="project" value="TreeGrafter"/>
</dbReference>
<dbReference type="PROSITE" id="PS51462">
    <property type="entry name" value="NUDIX"/>
    <property type="match status" value="1"/>
</dbReference>
<keyword evidence="6 10" id="KW-0378">Hydrolase</keyword>
<evidence type="ECO:0000259" key="12">
    <source>
        <dbReference type="PROSITE" id="PS51462"/>
    </source>
</evidence>
<dbReference type="AlphaFoldDB" id="A0A327KJL1"/>
<dbReference type="EMBL" id="NPEX01000324">
    <property type="protein sequence ID" value="RAI38909.1"/>
    <property type="molecule type" value="Genomic_DNA"/>
</dbReference>
<comment type="cofactor">
    <cofactor evidence="2">
        <name>Zn(2+)</name>
        <dbReference type="ChEBI" id="CHEBI:29105"/>
    </cofactor>
</comment>
<dbReference type="InterPro" id="IPR000086">
    <property type="entry name" value="NUDIX_hydrolase_dom"/>
</dbReference>
<dbReference type="Proteomes" id="UP000249130">
    <property type="component" value="Unassembled WGS sequence"/>
</dbReference>
<dbReference type="InterPro" id="IPR050241">
    <property type="entry name" value="NAD-cap_RNA_hydrolase_NudC"/>
</dbReference>
<evidence type="ECO:0000256" key="3">
    <source>
        <dbReference type="ARBA" id="ARBA00009595"/>
    </source>
</evidence>
<dbReference type="PROSITE" id="PS00893">
    <property type="entry name" value="NUDIX_BOX"/>
    <property type="match status" value="1"/>
</dbReference>
<proteinExistence type="inferred from homology"/>
<evidence type="ECO:0000256" key="1">
    <source>
        <dbReference type="ARBA" id="ARBA00001946"/>
    </source>
</evidence>
<dbReference type="PANTHER" id="PTHR42904:SF6">
    <property type="entry name" value="NAD-CAPPED RNA HYDROLASE NUDT12"/>
    <property type="match status" value="1"/>
</dbReference>
<evidence type="ECO:0000256" key="7">
    <source>
        <dbReference type="ARBA" id="ARBA00022842"/>
    </source>
</evidence>
<dbReference type="GO" id="GO:0035529">
    <property type="term" value="F:NADH pyrophosphatase activity"/>
    <property type="evidence" value="ECO:0007669"/>
    <property type="project" value="TreeGrafter"/>
</dbReference>
<dbReference type="OrthoDB" id="9791656at2"/>
<dbReference type="CDD" id="cd03429">
    <property type="entry name" value="NUDIX_NADH_pyrophosphatase_Nudt13"/>
    <property type="match status" value="1"/>
</dbReference>
<dbReference type="InterPro" id="IPR015376">
    <property type="entry name" value="Znr_NADH_PPase"/>
</dbReference>
<dbReference type="InterPro" id="IPR015797">
    <property type="entry name" value="NUDIX_hydrolase-like_dom_sf"/>
</dbReference>
<dbReference type="InterPro" id="IPR020084">
    <property type="entry name" value="NUDIX_hydrolase_CS"/>
</dbReference>
<keyword evidence="7" id="KW-0460">Magnesium</keyword>
<evidence type="ECO:0000256" key="4">
    <source>
        <dbReference type="ARBA" id="ARBA00012381"/>
    </source>
</evidence>
<dbReference type="EC" id="3.6.1.22" evidence="4"/>
<comment type="catalytic activity">
    <reaction evidence="9">
        <text>a 5'-end NAD(+)-phospho-ribonucleoside in mRNA + H2O = a 5'-end phospho-adenosine-phospho-ribonucleoside in mRNA + beta-nicotinamide D-ribonucleotide + 2 H(+)</text>
        <dbReference type="Rhea" id="RHEA:60876"/>
        <dbReference type="Rhea" id="RHEA-COMP:15698"/>
        <dbReference type="Rhea" id="RHEA-COMP:15719"/>
        <dbReference type="ChEBI" id="CHEBI:14649"/>
        <dbReference type="ChEBI" id="CHEBI:15377"/>
        <dbReference type="ChEBI" id="CHEBI:15378"/>
        <dbReference type="ChEBI" id="CHEBI:144029"/>
        <dbReference type="ChEBI" id="CHEBI:144051"/>
    </reaction>
    <physiologicalReaction direction="left-to-right" evidence="9">
        <dbReference type="Rhea" id="RHEA:60877"/>
    </physiologicalReaction>
</comment>
<dbReference type="Gene3D" id="3.90.79.10">
    <property type="entry name" value="Nucleoside Triphosphate Pyrophosphohydrolase"/>
    <property type="match status" value="1"/>
</dbReference>
<evidence type="ECO:0000256" key="2">
    <source>
        <dbReference type="ARBA" id="ARBA00001947"/>
    </source>
</evidence>
<evidence type="ECO:0000256" key="10">
    <source>
        <dbReference type="RuleBase" id="RU003476"/>
    </source>
</evidence>
<dbReference type="PRINTS" id="PR00502">
    <property type="entry name" value="NUDIXFAMILY"/>
</dbReference>
<feature type="region of interest" description="Disordered" evidence="11">
    <location>
        <begin position="1"/>
        <end position="21"/>
    </location>
</feature>
<accession>A0A327KJL1</accession>
<evidence type="ECO:0000256" key="11">
    <source>
        <dbReference type="SAM" id="MobiDB-lite"/>
    </source>
</evidence>
<organism evidence="13 14">
    <name type="scientific">Rhodoplanes roseus</name>
    <dbReference type="NCBI Taxonomy" id="29409"/>
    <lineage>
        <taxon>Bacteria</taxon>
        <taxon>Pseudomonadati</taxon>
        <taxon>Pseudomonadota</taxon>
        <taxon>Alphaproteobacteria</taxon>
        <taxon>Hyphomicrobiales</taxon>
        <taxon>Nitrobacteraceae</taxon>
        <taxon>Rhodoplanes</taxon>
    </lineage>
</organism>